<proteinExistence type="predicted"/>
<evidence type="ECO:0000313" key="1">
    <source>
        <dbReference type="EMBL" id="ETO28611.1"/>
    </source>
</evidence>
<dbReference type="Proteomes" id="UP000023152">
    <property type="component" value="Unassembled WGS sequence"/>
</dbReference>
<feature type="non-terminal residue" evidence="1">
    <location>
        <position position="1"/>
    </location>
</feature>
<accession>X6NRF8</accession>
<protein>
    <submittedName>
        <fullName evidence="1">Uncharacterized protein</fullName>
    </submittedName>
</protein>
<reference evidence="1 2" key="1">
    <citation type="journal article" date="2013" name="Curr. Biol.">
        <title>The Genome of the Foraminiferan Reticulomyxa filosa.</title>
        <authorList>
            <person name="Glockner G."/>
            <person name="Hulsmann N."/>
            <person name="Schleicher M."/>
            <person name="Noegel A.A."/>
            <person name="Eichinger L."/>
            <person name="Gallinger C."/>
            <person name="Pawlowski J."/>
            <person name="Sierra R."/>
            <person name="Euteneuer U."/>
            <person name="Pillet L."/>
            <person name="Moustafa A."/>
            <person name="Platzer M."/>
            <person name="Groth M."/>
            <person name="Szafranski K."/>
            <person name="Schliwa M."/>
        </authorList>
    </citation>
    <scope>NUCLEOTIDE SEQUENCE [LARGE SCALE GENOMIC DNA]</scope>
</reference>
<keyword evidence="2" id="KW-1185">Reference proteome</keyword>
<name>X6NRF8_RETFI</name>
<sequence>ERKNAEIDKEQYFDLKLVKSFELVPGEDCVCMKFSEHLVKWPAFTLQLACLCNKPNVLSLFMVQLQDNPKKKSIQVELLKNVFIESNLGPLFSIYPTGLEFSFCNRYLWITGLVDTSFPTATSVPSRDQLQSQKTIQLQTQALVQSQSQSQSHDVDKKKVVPTKLTSLLEFSEVDSSESILTLDQEDHDIKSNDFPSFELLSFFFFFLEI</sequence>
<gene>
    <name evidence="1" type="ORF">RFI_08519</name>
</gene>
<comment type="caution">
    <text evidence="1">The sequence shown here is derived from an EMBL/GenBank/DDBJ whole genome shotgun (WGS) entry which is preliminary data.</text>
</comment>
<dbReference type="EMBL" id="ASPP01006569">
    <property type="protein sequence ID" value="ETO28611.1"/>
    <property type="molecule type" value="Genomic_DNA"/>
</dbReference>
<organism evidence="1 2">
    <name type="scientific">Reticulomyxa filosa</name>
    <dbReference type="NCBI Taxonomy" id="46433"/>
    <lineage>
        <taxon>Eukaryota</taxon>
        <taxon>Sar</taxon>
        <taxon>Rhizaria</taxon>
        <taxon>Retaria</taxon>
        <taxon>Foraminifera</taxon>
        <taxon>Monothalamids</taxon>
        <taxon>Reticulomyxidae</taxon>
        <taxon>Reticulomyxa</taxon>
    </lineage>
</organism>
<dbReference type="AlphaFoldDB" id="X6NRF8"/>
<evidence type="ECO:0000313" key="2">
    <source>
        <dbReference type="Proteomes" id="UP000023152"/>
    </source>
</evidence>